<feature type="region of interest" description="Disordered" evidence="1">
    <location>
        <begin position="125"/>
        <end position="166"/>
    </location>
</feature>
<feature type="compositionally biased region" description="Basic and acidic residues" evidence="1">
    <location>
        <begin position="60"/>
        <end position="96"/>
    </location>
</feature>
<evidence type="ECO:0000313" key="3">
    <source>
        <dbReference type="Proteomes" id="UP001381693"/>
    </source>
</evidence>
<name>A0AAN8X6Z8_HALRR</name>
<feature type="non-terminal residue" evidence="2">
    <location>
        <position position="1"/>
    </location>
</feature>
<dbReference type="AlphaFoldDB" id="A0AAN8X6Z8"/>
<reference evidence="2 3" key="1">
    <citation type="submission" date="2023-11" db="EMBL/GenBank/DDBJ databases">
        <title>Halocaridina rubra genome assembly.</title>
        <authorList>
            <person name="Smith C."/>
        </authorList>
    </citation>
    <scope>NUCLEOTIDE SEQUENCE [LARGE SCALE GENOMIC DNA]</scope>
    <source>
        <strain evidence="2">EP-1</strain>
        <tissue evidence="2">Whole</tissue>
    </source>
</reference>
<sequence length="243" mass="27440">DSRPPSRTKPVPPKKPERLSLQRTTSLQSVDEGPGNTRSPSGTSIRYNTLQTWPSLDNELQEREGETQPIKVHEHERNGYRSREHSYDRLQERSHYPFRERGHYEQMSNGDGGVRMVVSGSPVGVERLSRRPSPQGAASTSIHEGTPRRNGYRSHSPDSAMHLDSDHIDGQESDIFRAEIYTSPGHSAPLSSYSHHHHHHHPHDHHHLSGHSHYAMQAPLTPVTSRSSSLSVATSPRPHEQWC</sequence>
<evidence type="ECO:0000256" key="1">
    <source>
        <dbReference type="SAM" id="MobiDB-lite"/>
    </source>
</evidence>
<proteinExistence type="predicted"/>
<dbReference type="Proteomes" id="UP001381693">
    <property type="component" value="Unassembled WGS sequence"/>
</dbReference>
<feature type="compositionally biased region" description="Polar residues" evidence="1">
    <location>
        <begin position="36"/>
        <end position="55"/>
    </location>
</feature>
<comment type="caution">
    <text evidence="2">The sequence shown here is derived from an EMBL/GenBank/DDBJ whole genome shotgun (WGS) entry which is preliminary data.</text>
</comment>
<keyword evidence="3" id="KW-1185">Reference proteome</keyword>
<dbReference type="EMBL" id="JAXCGZ010008975">
    <property type="protein sequence ID" value="KAK7077396.1"/>
    <property type="molecule type" value="Genomic_DNA"/>
</dbReference>
<organism evidence="2 3">
    <name type="scientific">Halocaridina rubra</name>
    <name type="common">Hawaiian red shrimp</name>
    <dbReference type="NCBI Taxonomy" id="373956"/>
    <lineage>
        <taxon>Eukaryota</taxon>
        <taxon>Metazoa</taxon>
        <taxon>Ecdysozoa</taxon>
        <taxon>Arthropoda</taxon>
        <taxon>Crustacea</taxon>
        <taxon>Multicrustacea</taxon>
        <taxon>Malacostraca</taxon>
        <taxon>Eumalacostraca</taxon>
        <taxon>Eucarida</taxon>
        <taxon>Decapoda</taxon>
        <taxon>Pleocyemata</taxon>
        <taxon>Caridea</taxon>
        <taxon>Atyoidea</taxon>
        <taxon>Atyidae</taxon>
        <taxon>Halocaridina</taxon>
    </lineage>
</organism>
<feature type="compositionally biased region" description="Basic residues" evidence="1">
    <location>
        <begin position="194"/>
        <end position="210"/>
    </location>
</feature>
<feature type="region of interest" description="Disordered" evidence="1">
    <location>
        <begin position="1"/>
        <end position="96"/>
    </location>
</feature>
<evidence type="ECO:0000313" key="2">
    <source>
        <dbReference type="EMBL" id="KAK7077396.1"/>
    </source>
</evidence>
<accession>A0AAN8X6Z8</accession>
<gene>
    <name evidence="2" type="ORF">SK128_018809</name>
</gene>
<protein>
    <submittedName>
        <fullName evidence="2">Uncharacterized protein</fullName>
    </submittedName>
</protein>
<feature type="region of interest" description="Disordered" evidence="1">
    <location>
        <begin position="186"/>
        <end position="243"/>
    </location>
</feature>
<feature type="compositionally biased region" description="Low complexity" evidence="1">
    <location>
        <begin position="211"/>
        <end position="236"/>
    </location>
</feature>